<evidence type="ECO:0000313" key="4">
    <source>
        <dbReference type="EMBL" id="REL26138.1"/>
    </source>
</evidence>
<name>A0A3E0TNQ2_9GAMM</name>
<protein>
    <submittedName>
        <fullName evidence="4">Glycosyltransferase family 1 protein</fullName>
    </submittedName>
</protein>
<feature type="domain" description="Glycosyltransferase subfamily 4-like N-terminal" evidence="3">
    <location>
        <begin position="16"/>
        <end position="171"/>
    </location>
</feature>
<gene>
    <name evidence="4" type="ORF">DXX93_05790</name>
</gene>
<dbReference type="Proteomes" id="UP000256478">
    <property type="component" value="Unassembled WGS sequence"/>
</dbReference>
<dbReference type="Pfam" id="PF13439">
    <property type="entry name" value="Glyco_transf_4"/>
    <property type="match status" value="1"/>
</dbReference>
<reference evidence="4 5" key="1">
    <citation type="submission" date="2018-08" db="EMBL/GenBank/DDBJ databases">
        <title>Thalassotalea euphylliae genome.</title>
        <authorList>
            <person name="Summers S."/>
            <person name="Rice S.A."/>
            <person name="Freckelton M.L."/>
            <person name="Nedved B.T."/>
            <person name="Hadfield M.G."/>
        </authorList>
    </citation>
    <scope>NUCLEOTIDE SEQUENCE [LARGE SCALE GENOMIC DNA]</scope>
    <source>
        <strain evidence="4 5">H1</strain>
    </source>
</reference>
<dbReference type="Pfam" id="PF00534">
    <property type="entry name" value="Glycos_transf_1"/>
    <property type="match status" value="1"/>
</dbReference>
<evidence type="ECO:0000313" key="5">
    <source>
        <dbReference type="Proteomes" id="UP000256478"/>
    </source>
</evidence>
<dbReference type="GO" id="GO:0016757">
    <property type="term" value="F:glycosyltransferase activity"/>
    <property type="evidence" value="ECO:0007669"/>
    <property type="project" value="InterPro"/>
</dbReference>
<feature type="domain" description="Glycosyl transferase family 1" evidence="2">
    <location>
        <begin position="188"/>
        <end position="344"/>
    </location>
</feature>
<proteinExistence type="predicted"/>
<sequence length="364" mass="41663">MKKVFVSAMAYGGGKSGVSVYINNVVRELCRDHSVDLLLLEGEKFPVLHPNINIIRVNKVLERPIVNSLWHLFVLPFQRDFNQYDLVLLPAGNQRLFCRNYNNLVVTFHDLSQFHIANKYDTYRTAYIKKIIPFFLRKMNNIVAISESTKADIMRFYNIPAEQIHVNHNGFSAPNTNLQSSGSINKIEKKFILYVARLEHPGKNHLNLLKAYQQLPPHIQETYDLVLPGQDWSGSQAVKEYHASMASKANVHFLGFVSNEQLEWLYSNASLYAFPSFFEGFGLPLLEAMSYKIPVVCSDIPPLREVGGDAVKHFDPESVENIADTIVEVLANDKVRDDLVKSGELRLKRFSWRKHVENLLQCVQ</sequence>
<evidence type="ECO:0000256" key="1">
    <source>
        <dbReference type="ARBA" id="ARBA00022679"/>
    </source>
</evidence>
<dbReference type="InterPro" id="IPR001296">
    <property type="entry name" value="Glyco_trans_1"/>
</dbReference>
<dbReference type="InterPro" id="IPR028098">
    <property type="entry name" value="Glyco_trans_4-like_N"/>
</dbReference>
<dbReference type="EMBL" id="QUOU01000001">
    <property type="protein sequence ID" value="REL26138.1"/>
    <property type="molecule type" value="Genomic_DNA"/>
</dbReference>
<keyword evidence="1 4" id="KW-0808">Transferase</keyword>
<dbReference type="AlphaFoldDB" id="A0A3E0TNQ2"/>
<dbReference type="PANTHER" id="PTHR46401:SF2">
    <property type="entry name" value="GLYCOSYLTRANSFERASE WBBK-RELATED"/>
    <property type="match status" value="1"/>
</dbReference>
<evidence type="ECO:0000259" key="3">
    <source>
        <dbReference type="Pfam" id="PF13439"/>
    </source>
</evidence>
<evidence type="ECO:0000259" key="2">
    <source>
        <dbReference type="Pfam" id="PF00534"/>
    </source>
</evidence>
<dbReference type="OrthoDB" id="9801609at2"/>
<dbReference type="SUPFAM" id="SSF53756">
    <property type="entry name" value="UDP-Glycosyltransferase/glycogen phosphorylase"/>
    <property type="match status" value="1"/>
</dbReference>
<accession>A0A3E0TNQ2</accession>
<dbReference type="CDD" id="cd03809">
    <property type="entry name" value="GT4_MtfB-like"/>
    <property type="match status" value="1"/>
</dbReference>
<dbReference type="RefSeq" id="WP_116007259.1">
    <property type="nucleotide sequence ID" value="NZ_QUOU01000001.1"/>
</dbReference>
<dbReference type="Gene3D" id="3.40.50.2000">
    <property type="entry name" value="Glycogen Phosphorylase B"/>
    <property type="match status" value="2"/>
</dbReference>
<comment type="caution">
    <text evidence="4">The sequence shown here is derived from an EMBL/GenBank/DDBJ whole genome shotgun (WGS) entry which is preliminary data.</text>
</comment>
<organism evidence="4 5">
    <name type="scientific">Thalassotalea euphylliae</name>
    <dbReference type="NCBI Taxonomy" id="1655234"/>
    <lineage>
        <taxon>Bacteria</taxon>
        <taxon>Pseudomonadati</taxon>
        <taxon>Pseudomonadota</taxon>
        <taxon>Gammaproteobacteria</taxon>
        <taxon>Alteromonadales</taxon>
        <taxon>Colwelliaceae</taxon>
        <taxon>Thalassotalea</taxon>
    </lineage>
</organism>
<dbReference type="PANTHER" id="PTHR46401">
    <property type="entry name" value="GLYCOSYLTRANSFERASE WBBK-RELATED"/>
    <property type="match status" value="1"/>
</dbReference>